<feature type="domain" description="PBP" evidence="3">
    <location>
        <begin position="25"/>
        <end position="148"/>
    </location>
</feature>
<evidence type="ECO:0000256" key="1">
    <source>
        <dbReference type="ARBA" id="ARBA00022729"/>
    </source>
</evidence>
<gene>
    <name evidence="4" type="ORF">FYJ74_08840</name>
</gene>
<keyword evidence="5" id="KW-1185">Reference proteome</keyword>
<dbReference type="InterPro" id="IPR024370">
    <property type="entry name" value="PBP_domain"/>
</dbReference>
<feature type="chain" id="PRO_5026910267" evidence="2">
    <location>
        <begin position="24"/>
        <end position="286"/>
    </location>
</feature>
<protein>
    <submittedName>
        <fullName evidence="4">Phosphate ABC transporter substrate-binding protein</fullName>
    </submittedName>
</protein>
<feature type="signal peptide" evidence="2">
    <location>
        <begin position="1"/>
        <end position="23"/>
    </location>
</feature>
<dbReference type="PROSITE" id="PS51257">
    <property type="entry name" value="PROKAR_LIPOPROTEIN"/>
    <property type="match status" value="1"/>
</dbReference>
<evidence type="ECO:0000256" key="2">
    <source>
        <dbReference type="SAM" id="SignalP"/>
    </source>
</evidence>
<sequence length="286" mass="29699">MSMKKLAAVVLAMSVSCAAPAFAVAKGGIDVISREEGSGTRGAFIELFGVEQKDTDGKKVDMTTDNADITNSTSVMMTMVAGNPNAIGYASMGSLKKADVKALAISGAAATAENIRKGDYKIARPFNVAAKGQLRPAAQAFLNFVMSAQGQKVIVDNGYVAVNEKAAPFAAKRVAGKVVAAGSSSIAPIMEKLKEAYLLVNPAAEIEVQTSDSTTGMTSAISGICDLGMASRGLKESELKAGLTPVAIAMDGIAVIVNKGNELKGLTVEQVRDIYTGKIENWETLK</sequence>
<evidence type="ECO:0000259" key="3">
    <source>
        <dbReference type="Pfam" id="PF12849"/>
    </source>
</evidence>
<dbReference type="Proteomes" id="UP000473699">
    <property type="component" value="Unassembled WGS sequence"/>
</dbReference>
<accession>A0A6L5YDA0</accession>
<dbReference type="EMBL" id="VUNH01000009">
    <property type="protein sequence ID" value="MST56135.1"/>
    <property type="molecule type" value="Genomic_DNA"/>
</dbReference>
<dbReference type="Gene3D" id="3.40.190.10">
    <property type="entry name" value="Periplasmic binding protein-like II"/>
    <property type="match status" value="2"/>
</dbReference>
<dbReference type="InterPro" id="IPR050811">
    <property type="entry name" value="Phosphate_ABC_transporter"/>
</dbReference>
<proteinExistence type="predicted"/>
<dbReference type="Pfam" id="PF12849">
    <property type="entry name" value="PBP_like_2"/>
    <property type="match status" value="2"/>
</dbReference>
<name>A0A6L5YDA0_9BACT</name>
<feature type="domain" description="PBP" evidence="3">
    <location>
        <begin position="172"/>
        <end position="283"/>
    </location>
</feature>
<dbReference type="PANTHER" id="PTHR30570">
    <property type="entry name" value="PERIPLASMIC PHOSPHATE BINDING COMPONENT OF PHOSPHATE ABC TRANSPORTER"/>
    <property type="match status" value="1"/>
</dbReference>
<keyword evidence="1 2" id="KW-0732">Signal</keyword>
<dbReference type="RefSeq" id="WP_154529219.1">
    <property type="nucleotide sequence ID" value="NZ_VUNH01000009.1"/>
</dbReference>
<reference evidence="4 5" key="1">
    <citation type="submission" date="2019-08" db="EMBL/GenBank/DDBJ databases">
        <title>In-depth cultivation of the pig gut microbiome towards novel bacterial diversity and tailored functional studies.</title>
        <authorList>
            <person name="Wylensek D."/>
            <person name="Hitch T.C.A."/>
            <person name="Clavel T."/>
        </authorList>
    </citation>
    <scope>NUCLEOTIDE SEQUENCE [LARGE SCALE GENOMIC DNA]</scope>
    <source>
        <strain evidence="4 5">SM-530-WT-4B</strain>
    </source>
</reference>
<dbReference type="PANTHER" id="PTHR30570:SF1">
    <property type="entry name" value="PHOSPHATE-BINDING PROTEIN PSTS"/>
    <property type="match status" value="1"/>
</dbReference>
<evidence type="ECO:0000313" key="4">
    <source>
        <dbReference type="EMBL" id="MST56135.1"/>
    </source>
</evidence>
<organism evidence="4 5">
    <name type="scientific">Pyramidobacter porci</name>
    <dbReference type="NCBI Taxonomy" id="2605789"/>
    <lineage>
        <taxon>Bacteria</taxon>
        <taxon>Thermotogati</taxon>
        <taxon>Synergistota</taxon>
        <taxon>Synergistia</taxon>
        <taxon>Synergistales</taxon>
        <taxon>Dethiosulfovibrionaceae</taxon>
        <taxon>Pyramidobacter</taxon>
    </lineage>
</organism>
<dbReference type="AlphaFoldDB" id="A0A6L5YDA0"/>
<dbReference type="SUPFAM" id="SSF53850">
    <property type="entry name" value="Periplasmic binding protein-like II"/>
    <property type="match status" value="2"/>
</dbReference>
<comment type="caution">
    <text evidence="4">The sequence shown here is derived from an EMBL/GenBank/DDBJ whole genome shotgun (WGS) entry which is preliminary data.</text>
</comment>
<evidence type="ECO:0000313" key="5">
    <source>
        <dbReference type="Proteomes" id="UP000473699"/>
    </source>
</evidence>